<keyword evidence="1" id="KW-1133">Transmembrane helix</keyword>
<feature type="transmembrane region" description="Helical" evidence="1">
    <location>
        <begin position="16"/>
        <end position="35"/>
    </location>
</feature>
<organism evidence="2 3">
    <name type="scientific">Streptomyces filipinensis</name>
    <dbReference type="NCBI Taxonomy" id="66887"/>
    <lineage>
        <taxon>Bacteria</taxon>
        <taxon>Bacillati</taxon>
        <taxon>Actinomycetota</taxon>
        <taxon>Actinomycetes</taxon>
        <taxon>Kitasatosporales</taxon>
        <taxon>Streptomycetaceae</taxon>
        <taxon>Streptomyces</taxon>
    </lineage>
</organism>
<evidence type="ECO:0000256" key="1">
    <source>
        <dbReference type="SAM" id="Phobius"/>
    </source>
</evidence>
<keyword evidence="3" id="KW-1185">Reference proteome</keyword>
<dbReference type="EMBL" id="BMTD01000043">
    <property type="protein sequence ID" value="GGV30518.1"/>
    <property type="molecule type" value="Genomic_DNA"/>
</dbReference>
<protein>
    <submittedName>
        <fullName evidence="2">Uncharacterized protein</fullName>
    </submittedName>
</protein>
<reference evidence="2" key="1">
    <citation type="journal article" date="2014" name="Int. J. Syst. Evol. Microbiol.">
        <title>Complete genome sequence of Corynebacterium casei LMG S-19264T (=DSM 44701T), isolated from a smear-ripened cheese.</title>
        <authorList>
            <consortium name="US DOE Joint Genome Institute (JGI-PGF)"/>
            <person name="Walter F."/>
            <person name="Albersmeier A."/>
            <person name="Kalinowski J."/>
            <person name="Ruckert C."/>
        </authorList>
    </citation>
    <scope>NUCLEOTIDE SEQUENCE</scope>
    <source>
        <strain evidence="2">JCM 4369</strain>
    </source>
</reference>
<evidence type="ECO:0000313" key="2">
    <source>
        <dbReference type="EMBL" id="GGV30518.1"/>
    </source>
</evidence>
<keyword evidence="1" id="KW-0472">Membrane</keyword>
<accession>A0A918MGL1</accession>
<keyword evidence="1" id="KW-0812">Transmembrane</keyword>
<proteinExistence type="predicted"/>
<gene>
    <name evidence="2" type="ORF">GCM10010260_83790</name>
</gene>
<comment type="caution">
    <text evidence="2">The sequence shown here is derived from an EMBL/GenBank/DDBJ whole genome shotgun (WGS) entry which is preliminary data.</text>
</comment>
<name>A0A918MGL1_9ACTN</name>
<dbReference type="Proteomes" id="UP000618795">
    <property type="component" value="Unassembled WGS sequence"/>
</dbReference>
<reference evidence="2" key="2">
    <citation type="submission" date="2020-09" db="EMBL/GenBank/DDBJ databases">
        <authorList>
            <person name="Sun Q."/>
            <person name="Ohkuma M."/>
        </authorList>
    </citation>
    <scope>NUCLEOTIDE SEQUENCE</scope>
    <source>
        <strain evidence="2">JCM 4369</strain>
    </source>
</reference>
<dbReference type="RefSeq" id="WP_191878688.1">
    <property type="nucleotide sequence ID" value="NZ_BMTD01000043.1"/>
</dbReference>
<dbReference type="AlphaFoldDB" id="A0A918MGL1"/>
<sequence>MDTSGQPQTLTGPQTIVLGAFVLLTLAASSAALWGNAEQSERGFRLLNWLDNRRKTKTSPAESGL</sequence>
<evidence type="ECO:0000313" key="3">
    <source>
        <dbReference type="Proteomes" id="UP000618795"/>
    </source>
</evidence>